<evidence type="ECO:0008006" key="3">
    <source>
        <dbReference type="Google" id="ProtNLM"/>
    </source>
</evidence>
<dbReference type="InterPro" id="IPR004027">
    <property type="entry name" value="SEC_C_motif"/>
</dbReference>
<dbReference type="Pfam" id="PF02810">
    <property type="entry name" value="SEC-C"/>
    <property type="match status" value="1"/>
</dbReference>
<dbReference type="Proteomes" id="UP000030401">
    <property type="component" value="Unassembled WGS sequence"/>
</dbReference>
<dbReference type="AlphaFoldDB" id="A0A0A5G5A2"/>
<sequence length="341" mass="39949">MVEPGRNEPCPCGSGKKYKKCCKNVKVTSFPKELVDEELHYLLNQLNEFTHRHYGFHIPRVPVKTDQKLYNLMSVLHTSLFSPLQDGTRIVDTFIKQRINDVKRPATKESFQQWTDVQIGIFHVEEKMDSVTLKMKNLFTDATTTIYMENSQDTPYFVGIVGAWGQHHRFLPFSFPMTESTFKRYKDPLDQEYAVNSNGRSLHQYFQDTFLHQLLRIADIMKHPIKEDFMDKWEGKPEQHEVMELFEQQVDMEIFSQEEVDHIKQFWMVYCDNQQPNIRKPEVFAATLEYFFGTDPLFGEPRNVTQKGLGAKYGVSANTISKRSSNMSTIFHDMFQKGRAQ</sequence>
<dbReference type="Gene3D" id="3.10.450.50">
    <property type="match status" value="1"/>
</dbReference>
<dbReference type="STRING" id="1385512.N784_05125"/>
<evidence type="ECO:0000313" key="1">
    <source>
        <dbReference type="EMBL" id="KGX86333.1"/>
    </source>
</evidence>
<name>A0A0A5G5A2_9BACI</name>
<reference evidence="1 2" key="1">
    <citation type="submission" date="2013-08" db="EMBL/GenBank/DDBJ databases">
        <authorList>
            <person name="Huang J."/>
            <person name="Wang G."/>
        </authorList>
    </citation>
    <scope>NUCLEOTIDE SEQUENCE [LARGE SCALE GENOMIC DNA]</scope>
    <source>
        <strain evidence="1 2">JSM 072002</strain>
    </source>
</reference>
<protein>
    <recommendedName>
        <fullName evidence="3">SEC-C motif-containing protein</fullName>
    </recommendedName>
</protein>
<proteinExistence type="predicted"/>
<organism evidence="1 2">
    <name type="scientific">Pontibacillus litoralis JSM 072002</name>
    <dbReference type="NCBI Taxonomy" id="1385512"/>
    <lineage>
        <taxon>Bacteria</taxon>
        <taxon>Bacillati</taxon>
        <taxon>Bacillota</taxon>
        <taxon>Bacilli</taxon>
        <taxon>Bacillales</taxon>
        <taxon>Bacillaceae</taxon>
        <taxon>Pontibacillus</taxon>
    </lineage>
</organism>
<accession>A0A0A5G5A2</accession>
<comment type="caution">
    <text evidence="1">The sequence shown here is derived from an EMBL/GenBank/DDBJ whole genome shotgun (WGS) entry which is preliminary data.</text>
</comment>
<dbReference type="eggNOG" id="COG3012">
    <property type="taxonomic scope" value="Bacteria"/>
</dbReference>
<keyword evidence="2" id="KW-1185">Reference proteome</keyword>
<evidence type="ECO:0000313" key="2">
    <source>
        <dbReference type="Proteomes" id="UP000030401"/>
    </source>
</evidence>
<gene>
    <name evidence="1" type="ORF">N784_05125</name>
</gene>
<dbReference type="SUPFAM" id="SSF103642">
    <property type="entry name" value="Sec-C motif"/>
    <property type="match status" value="1"/>
</dbReference>
<dbReference type="RefSeq" id="WP_036834578.1">
    <property type="nucleotide sequence ID" value="NZ_AVPG01000014.1"/>
</dbReference>
<dbReference type="EMBL" id="AVPG01000014">
    <property type="protein sequence ID" value="KGX86333.1"/>
    <property type="molecule type" value="Genomic_DNA"/>
</dbReference>